<feature type="compositionally biased region" description="Acidic residues" evidence="1">
    <location>
        <begin position="395"/>
        <end position="409"/>
    </location>
</feature>
<dbReference type="InterPro" id="IPR025451">
    <property type="entry name" value="DUF4211"/>
</dbReference>
<protein>
    <recommendedName>
        <fullName evidence="2">DUF4211 domain-containing protein</fullName>
    </recommendedName>
</protein>
<dbReference type="PANTHER" id="PTHR14689">
    <property type="entry name" value="PHORBOL-ESTER_DAG-TYPE DOMAIN-CONTAINING PROTEIN"/>
    <property type="match status" value="1"/>
</dbReference>
<proteinExistence type="predicted"/>
<evidence type="ECO:0000313" key="3">
    <source>
        <dbReference type="EMBL" id="KAK8034801.1"/>
    </source>
</evidence>
<feature type="region of interest" description="Disordered" evidence="1">
    <location>
        <begin position="142"/>
        <end position="412"/>
    </location>
</feature>
<sequence length="669" mass="74932">MPPKRKRQARLTFEPTNASSSPDQRMSPARIRYSTQPAMPSRSSPLKPVSLKRSHGTQQTIGEATVIKLWILPVISHLHLLHLVHILQPVRPNSYHKMRTGKGKVSASQPVASFMPRFTGSQRHAPADSSDEEAATEGVVLHDSSGDDDELPSLESIPPPRSSQSVSTRLKRTVLSDDDDEEQEDDEDDQPVPTSSLRRRVPVINLDSNEGEEDEDDDVPVPPSSSRRRAPMINLDSDEDDELVVLSPAKRRKIGHSSQPRRTSSGESSSDDPPNQSPTKSARKLVAKTGRLSQHPASSPTKRPKGHRSDKQKKMELLRRRRAGEKIDQLTSSESEDDGEKRGLYDTDSDGGMQALQEFDDDDEEVDVEAEIPQPSKKSKKSKPAKKAREQGSDEEKDSDLDSFIESDGDGPLGAPDIAIPLEFTAQATMPLKDQFPYVVEWLVHNRINPRFGREDPVYANAWRKLDDEVRGLASSKFTSSAWKAEFYRTLRGRPKIDTYEMDAGDAGKYETCEACGRSGHPATWRIEFQGSPYRKDTLDEIESDSDSDSDEDDDHASVDSQGNSLPPTNKQWVVGSTCCSNAETAHSLLHWKYALKEWVEDRLERDGWMKPDKLKEREKLKPKKRNKLANTIIDGWSASGVVKALYGDFKQNLENARNKTTTGRGRWR</sequence>
<evidence type="ECO:0000259" key="2">
    <source>
        <dbReference type="Pfam" id="PF13926"/>
    </source>
</evidence>
<feature type="region of interest" description="Disordered" evidence="1">
    <location>
        <begin position="539"/>
        <end position="570"/>
    </location>
</feature>
<feature type="region of interest" description="Disordered" evidence="1">
    <location>
        <begin position="1"/>
        <end position="58"/>
    </location>
</feature>
<accession>A0ABR1SKD8</accession>
<evidence type="ECO:0000256" key="1">
    <source>
        <dbReference type="SAM" id="MobiDB-lite"/>
    </source>
</evidence>
<feature type="compositionally biased region" description="Basic residues" evidence="1">
    <location>
        <begin position="377"/>
        <end position="386"/>
    </location>
</feature>
<organism evidence="3 4">
    <name type="scientific">Apiospora rasikravindrae</name>
    <dbReference type="NCBI Taxonomy" id="990691"/>
    <lineage>
        <taxon>Eukaryota</taxon>
        <taxon>Fungi</taxon>
        <taxon>Dikarya</taxon>
        <taxon>Ascomycota</taxon>
        <taxon>Pezizomycotina</taxon>
        <taxon>Sordariomycetes</taxon>
        <taxon>Xylariomycetidae</taxon>
        <taxon>Amphisphaeriales</taxon>
        <taxon>Apiosporaceae</taxon>
        <taxon>Apiospora</taxon>
    </lineage>
</organism>
<feature type="compositionally biased region" description="Polar residues" evidence="1">
    <location>
        <begin position="291"/>
        <end position="301"/>
    </location>
</feature>
<reference evidence="3 4" key="1">
    <citation type="submission" date="2023-01" db="EMBL/GenBank/DDBJ databases">
        <title>Analysis of 21 Apiospora genomes using comparative genomics revels a genus with tremendous synthesis potential of carbohydrate active enzymes and secondary metabolites.</title>
        <authorList>
            <person name="Sorensen T."/>
        </authorList>
    </citation>
    <scope>NUCLEOTIDE SEQUENCE [LARGE SCALE GENOMIC DNA]</scope>
    <source>
        <strain evidence="3 4">CBS 33761</strain>
    </source>
</reference>
<dbReference type="Pfam" id="PF13926">
    <property type="entry name" value="DUF4211"/>
    <property type="match status" value="1"/>
</dbReference>
<feature type="compositionally biased region" description="Acidic residues" evidence="1">
    <location>
        <begin position="540"/>
        <end position="555"/>
    </location>
</feature>
<dbReference type="EMBL" id="JAQQWK010000009">
    <property type="protein sequence ID" value="KAK8034801.1"/>
    <property type="molecule type" value="Genomic_DNA"/>
</dbReference>
<feature type="domain" description="DUF4211" evidence="2">
    <location>
        <begin position="403"/>
        <end position="539"/>
    </location>
</feature>
<keyword evidence="4" id="KW-1185">Reference proteome</keyword>
<feature type="compositionally biased region" description="Acidic residues" evidence="1">
    <location>
        <begin position="176"/>
        <end position="190"/>
    </location>
</feature>
<evidence type="ECO:0000313" key="4">
    <source>
        <dbReference type="Proteomes" id="UP001444661"/>
    </source>
</evidence>
<name>A0ABR1SKD8_9PEZI</name>
<feature type="compositionally biased region" description="Polar residues" evidence="1">
    <location>
        <begin position="33"/>
        <end position="44"/>
    </location>
</feature>
<feature type="compositionally biased region" description="Acidic residues" evidence="1">
    <location>
        <begin position="358"/>
        <end position="370"/>
    </location>
</feature>
<feature type="compositionally biased region" description="Polar residues" evidence="1">
    <location>
        <begin position="256"/>
        <end position="280"/>
    </location>
</feature>
<dbReference type="Proteomes" id="UP001444661">
    <property type="component" value="Unassembled WGS sequence"/>
</dbReference>
<gene>
    <name evidence="3" type="ORF">PG993_009796</name>
</gene>
<dbReference type="PANTHER" id="PTHR14689:SF0">
    <property type="entry name" value="COILED-COIL DOMAIN-CONTAINING PROTEIN 82"/>
    <property type="match status" value="1"/>
</dbReference>
<feature type="compositionally biased region" description="Acidic residues" evidence="1">
    <location>
        <begin position="209"/>
        <end position="219"/>
    </location>
</feature>
<feature type="compositionally biased region" description="Basic and acidic residues" evidence="1">
    <location>
        <begin position="307"/>
        <end position="328"/>
    </location>
</feature>
<comment type="caution">
    <text evidence="3">The sequence shown here is derived from an EMBL/GenBank/DDBJ whole genome shotgun (WGS) entry which is preliminary data.</text>
</comment>
<feature type="compositionally biased region" description="Polar residues" evidence="1">
    <location>
        <begin position="14"/>
        <end position="24"/>
    </location>
</feature>